<accession>A0A1I7XAR2</accession>
<protein>
    <submittedName>
        <fullName evidence="2">Ovule protein</fullName>
    </submittedName>
</protein>
<dbReference type="Proteomes" id="UP000095283">
    <property type="component" value="Unplaced"/>
</dbReference>
<sequence length="71" mass="8388">MIDVNNLLDFECVAFNIAFTLQYFLSHIFRYFSFGNFASETQEMQTEAKVTSMILRRACSDKQQFMRCILL</sequence>
<proteinExistence type="predicted"/>
<name>A0A1I7XAR2_HETBA</name>
<reference evidence="2" key="1">
    <citation type="submission" date="2016-11" db="UniProtKB">
        <authorList>
            <consortium name="WormBaseParasite"/>
        </authorList>
    </citation>
    <scope>IDENTIFICATION</scope>
</reference>
<evidence type="ECO:0000313" key="1">
    <source>
        <dbReference type="Proteomes" id="UP000095283"/>
    </source>
</evidence>
<keyword evidence="1" id="KW-1185">Reference proteome</keyword>
<organism evidence="1 2">
    <name type="scientific">Heterorhabditis bacteriophora</name>
    <name type="common">Entomopathogenic nematode worm</name>
    <dbReference type="NCBI Taxonomy" id="37862"/>
    <lineage>
        <taxon>Eukaryota</taxon>
        <taxon>Metazoa</taxon>
        <taxon>Ecdysozoa</taxon>
        <taxon>Nematoda</taxon>
        <taxon>Chromadorea</taxon>
        <taxon>Rhabditida</taxon>
        <taxon>Rhabditina</taxon>
        <taxon>Rhabditomorpha</taxon>
        <taxon>Strongyloidea</taxon>
        <taxon>Heterorhabditidae</taxon>
        <taxon>Heterorhabditis</taxon>
    </lineage>
</organism>
<dbReference type="WBParaSite" id="Hba_14535">
    <property type="protein sequence ID" value="Hba_14535"/>
    <property type="gene ID" value="Hba_14535"/>
</dbReference>
<dbReference type="AlphaFoldDB" id="A0A1I7XAR2"/>
<evidence type="ECO:0000313" key="2">
    <source>
        <dbReference type="WBParaSite" id="Hba_14535"/>
    </source>
</evidence>